<evidence type="ECO:0000313" key="2">
    <source>
        <dbReference type="Proteomes" id="UP000799757"/>
    </source>
</evidence>
<reference evidence="1" key="1">
    <citation type="journal article" date="2020" name="Stud. Mycol.">
        <title>101 Dothideomycetes genomes: a test case for predicting lifestyles and emergence of pathogens.</title>
        <authorList>
            <person name="Haridas S."/>
            <person name="Albert R."/>
            <person name="Binder M."/>
            <person name="Bloem J."/>
            <person name="Labutti K."/>
            <person name="Salamov A."/>
            <person name="Andreopoulos B."/>
            <person name="Baker S."/>
            <person name="Barry K."/>
            <person name="Bills G."/>
            <person name="Bluhm B."/>
            <person name="Cannon C."/>
            <person name="Castanera R."/>
            <person name="Culley D."/>
            <person name="Daum C."/>
            <person name="Ezra D."/>
            <person name="Gonzalez J."/>
            <person name="Henrissat B."/>
            <person name="Kuo A."/>
            <person name="Liang C."/>
            <person name="Lipzen A."/>
            <person name="Lutzoni F."/>
            <person name="Magnuson J."/>
            <person name="Mondo S."/>
            <person name="Nolan M."/>
            <person name="Ohm R."/>
            <person name="Pangilinan J."/>
            <person name="Park H.-J."/>
            <person name="Ramirez L."/>
            <person name="Alfaro M."/>
            <person name="Sun H."/>
            <person name="Tritt A."/>
            <person name="Yoshinaga Y."/>
            <person name="Zwiers L.-H."/>
            <person name="Turgeon B."/>
            <person name="Goodwin S."/>
            <person name="Spatafora J."/>
            <person name="Crous P."/>
            <person name="Grigoriev I."/>
        </authorList>
    </citation>
    <scope>NUCLEOTIDE SEQUENCE</scope>
    <source>
        <strain evidence="1">CBS 109.77</strain>
    </source>
</reference>
<dbReference type="AlphaFoldDB" id="A0A6A6WWK8"/>
<name>A0A6A6WWK8_9PLEO</name>
<proteinExistence type="predicted"/>
<organism evidence="1 2">
    <name type="scientific">Melanomma pulvis-pyrius CBS 109.77</name>
    <dbReference type="NCBI Taxonomy" id="1314802"/>
    <lineage>
        <taxon>Eukaryota</taxon>
        <taxon>Fungi</taxon>
        <taxon>Dikarya</taxon>
        <taxon>Ascomycota</taxon>
        <taxon>Pezizomycotina</taxon>
        <taxon>Dothideomycetes</taxon>
        <taxon>Pleosporomycetidae</taxon>
        <taxon>Pleosporales</taxon>
        <taxon>Melanommataceae</taxon>
        <taxon>Melanomma</taxon>
    </lineage>
</organism>
<protein>
    <submittedName>
        <fullName evidence="1">Uncharacterized protein</fullName>
    </submittedName>
</protein>
<keyword evidence="2" id="KW-1185">Reference proteome</keyword>
<accession>A0A6A6WWK8</accession>
<dbReference type="Proteomes" id="UP000799757">
    <property type="component" value="Unassembled WGS sequence"/>
</dbReference>
<sequence length="118" mass="12515">MATRRGQEYAGLSRAAACVLLAAHRGGSEAMTAQLPAASSDGDAWHGRLQQHAVLGTAQWLSGGGLTRPHAAPLVPRRRASVPQLLDAVSPRRRLGPSLLLAPPPRAKQFLWRPAAMT</sequence>
<dbReference type="EMBL" id="MU002226">
    <property type="protein sequence ID" value="KAF2788325.1"/>
    <property type="molecule type" value="Genomic_DNA"/>
</dbReference>
<gene>
    <name evidence="1" type="ORF">K505DRAFT_366578</name>
</gene>
<evidence type="ECO:0000313" key="1">
    <source>
        <dbReference type="EMBL" id="KAF2788325.1"/>
    </source>
</evidence>